<keyword evidence="5 8" id="KW-0812">Transmembrane</keyword>
<dbReference type="RefSeq" id="WP_133538693.1">
    <property type="nucleotide sequence ID" value="NZ_SNXI01000002.1"/>
</dbReference>
<evidence type="ECO:0000256" key="5">
    <source>
        <dbReference type="ARBA" id="ARBA00022692"/>
    </source>
</evidence>
<dbReference type="GO" id="GO:0005886">
    <property type="term" value="C:plasma membrane"/>
    <property type="evidence" value="ECO:0007669"/>
    <property type="project" value="UniProtKB-SubCell"/>
</dbReference>
<evidence type="ECO:0000256" key="3">
    <source>
        <dbReference type="ARBA" id="ARBA00022475"/>
    </source>
</evidence>
<evidence type="ECO:0000256" key="2">
    <source>
        <dbReference type="ARBA" id="ARBA00005745"/>
    </source>
</evidence>
<evidence type="ECO:0000256" key="8">
    <source>
        <dbReference type="SAM" id="Phobius"/>
    </source>
</evidence>
<dbReference type="InterPro" id="IPR042094">
    <property type="entry name" value="T2SS_GspF_sf"/>
</dbReference>
<evidence type="ECO:0000256" key="6">
    <source>
        <dbReference type="ARBA" id="ARBA00022989"/>
    </source>
</evidence>
<dbReference type="Pfam" id="PF00482">
    <property type="entry name" value="T2SSF"/>
    <property type="match status" value="2"/>
</dbReference>
<reference evidence="10 11" key="1">
    <citation type="submission" date="2019-03" db="EMBL/GenBank/DDBJ databases">
        <title>Freshwater and sediment microbial communities from various areas in North America, analyzing microbe dynamics in response to fracking.</title>
        <authorList>
            <person name="Lamendella R."/>
        </authorList>
    </citation>
    <scope>NUCLEOTIDE SEQUENCE [LARGE SCALE GENOMIC DNA]</scope>
    <source>
        <strain evidence="10 11">18_TX</strain>
    </source>
</reference>
<protein>
    <submittedName>
        <fullName evidence="10">General secretion pathway protein F</fullName>
    </submittedName>
</protein>
<feature type="domain" description="Type II secretion system protein GspF" evidence="9">
    <location>
        <begin position="67"/>
        <end position="190"/>
    </location>
</feature>
<comment type="caution">
    <text evidence="10">The sequence shown here is derived from an EMBL/GenBank/DDBJ whole genome shotgun (WGS) entry which is preliminary data.</text>
</comment>
<dbReference type="InterPro" id="IPR003004">
    <property type="entry name" value="GspF/PilC"/>
</dbReference>
<dbReference type="PANTHER" id="PTHR30012:SF0">
    <property type="entry name" value="TYPE II SECRETION SYSTEM PROTEIN F-RELATED"/>
    <property type="match status" value="1"/>
</dbReference>
<keyword evidence="11" id="KW-1185">Reference proteome</keyword>
<keyword evidence="7 8" id="KW-0472">Membrane</keyword>
<dbReference type="PANTHER" id="PTHR30012">
    <property type="entry name" value="GENERAL SECRETION PATHWAY PROTEIN"/>
    <property type="match status" value="1"/>
</dbReference>
<feature type="transmembrane region" description="Helical" evidence="8">
    <location>
        <begin position="372"/>
        <end position="395"/>
    </location>
</feature>
<accession>A0A4R6PQX9</accession>
<organism evidence="10 11">
    <name type="scientific">Idiomarina aquatica</name>
    <dbReference type="NCBI Taxonomy" id="1327752"/>
    <lineage>
        <taxon>Bacteria</taxon>
        <taxon>Pseudomonadati</taxon>
        <taxon>Pseudomonadota</taxon>
        <taxon>Gammaproteobacteria</taxon>
        <taxon>Alteromonadales</taxon>
        <taxon>Idiomarinaceae</taxon>
        <taxon>Idiomarina</taxon>
    </lineage>
</organism>
<dbReference type="AlphaFoldDB" id="A0A4R6PQX9"/>
<proteinExistence type="inferred from homology"/>
<feature type="transmembrane region" description="Helical" evidence="8">
    <location>
        <begin position="163"/>
        <end position="189"/>
    </location>
</feature>
<evidence type="ECO:0000256" key="1">
    <source>
        <dbReference type="ARBA" id="ARBA00004429"/>
    </source>
</evidence>
<dbReference type="InterPro" id="IPR018076">
    <property type="entry name" value="T2SS_GspF_dom"/>
</dbReference>
<gene>
    <name evidence="10" type="ORF">DEU29_102131</name>
</gene>
<evidence type="ECO:0000313" key="10">
    <source>
        <dbReference type="EMBL" id="TDP40231.1"/>
    </source>
</evidence>
<evidence type="ECO:0000256" key="7">
    <source>
        <dbReference type="ARBA" id="ARBA00023136"/>
    </source>
</evidence>
<feature type="domain" description="Type II secretion system protein GspF" evidence="9">
    <location>
        <begin position="273"/>
        <end position="390"/>
    </location>
</feature>
<keyword evidence="4" id="KW-0997">Cell inner membrane</keyword>
<dbReference type="Proteomes" id="UP000295531">
    <property type="component" value="Unassembled WGS sequence"/>
</dbReference>
<dbReference type="FunFam" id="1.20.81.30:FF:000001">
    <property type="entry name" value="Type II secretion system protein F"/>
    <property type="match status" value="1"/>
</dbReference>
<evidence type="ECO:0000313" key="11">
    <source>
        <dbReference type="Proteomes" id="UP000295531"/>
    </source>
</evidence>
<comment type="similarity">
    <text evidence="2">Belongs to the GSP F family.</text>
</comment>
<keyword evidence="6 8" id="KW-1133">Transmembrane helix</keyword>
<evidence type="ECO:0000259" key="9">
    <source>
        <dbReference type="Pfam" id="PF00482"/>
    </source>
</evidence>
<evidence type="ECO:0000256" key="4">
    <source>
        <dbReference type="ARBA" id="ARBA00022519"/>
    </source>
</evidence>
<dbReference type="OrthoDB" id="9805682at2"/>
<sequence>MPNYKYEAYDQSGARMSGAINAVDEKGALAELKAQKLIPISVSEQTSNKSLFDGLSSRVTLSDLEFFTSELSLLLQSGVRIDKGIDIIRRSKSKPALASLLSDISQSLKRGGSLSAALKEHPNVFDKLYVNLVELGEASGELSDIFDGLAKDLKYKRDLNRKLVSALTYPAVIFFVCIASIFLIFNFIVPQMADLFSQQDSLPWYTQAMLSTADWMQNYQWFLVFGVVGAVAIGISSLRDHNNREKFQRFLLTVPGLKTALISTERIRFNSGLALMLKAGIQIDRALTLAIGNLKSEPIVRELTVAKEKIQRGGVLSEALQQTSLYPEFYVSLLEVGEASGNLPTIFEEIANRSRQDFESWTQRLTTLIEPLLILFMGVIVGGVVVVMLMSMVSVNDVSF</sequence>
<feature type="transmembrane region" description="Helical" evidence="8">
    <location>
        <begin position="219"/>
        <end position="238"/>
    </location>
</feature>
<name>A0A4R6PQX9_9GAMM</name>
<keyword evidence="3" id="KW-1003">Cell membrane</keyword>
<comment type="subcellular location">
    <subcellularLocation>
        <location evidence="1">Cell inner membrane</location>
        <topology evidence="1">Multi-pass membrane protein</topology>
    </subcellularLocation>
</comment>
<dbReference type="PRINTS" id="PR00812">
    <property type="entry name" value="BCTERIALGSPF"/>
</dbReference>
<dbReference type="EMBL" id="SNXI01000002">
    <property type="protein sequence ID" value="TDP40231.1"/>
    <property type="molecule type" value="Genomic_DNA"/>
</dbReference>
<dbReference type="Gene3D" id="1.20.81.30">
    <property type="entry name" value="Type II secretion system (T2SS), domain F"/>
    <property type="match status" value="2"/>
</dbReference>